<reference evidence="5" key="1">
    <citation type="journal article" date="2019" name="Int. J. Syst. Evol. Microbiol.">
        <title>The Global Catalogue of Microorganisms (GCM) 10K type strain sequencing project: providing services to taxonomists for standard genome sequencing and annotation.</title>
        <authorList>
            <consortium name="The Broad Institute Genomics Platform"/>
            <consortium name="The Broad Institute Genome Sequencing Center for Infectious Disease"/>
            <person name="Wu L."/>
            <person name="Ma J."/>
        </authorList>
    </citation>
    <scope>NUCLEOTIDE SEQUENCE [LARGE SCALE GENOMIC DNA]</scope>
    <source>
        <strain evidence="5">CGMCC 4.7676</strain>
    </source>
</reference>
<dbReference type="PANTHER" id="PTHR30244:SF34">
    <property type="entry name" value="DTDP-4-AMINO-4,6-DIDEOXYGALACTOSE TRANSAMINASE"/>
    <property type="match status" value="1"/>
</dbReference>
<dbReference type="Gene3D" id="3.40.640.10">
    <property type="entry name" value="Type I PLP-dependent aspartate aminotransferase-like (Major domain)"/>
    <property type="match status" value="1"/>
</dbReference>
<dbReference type="InterPro" id="IPR015421">
    <property type="entry name" value="PyrdxlP-dep_Trfase_major"/>
</dbReference>
<dbReference type="Gene3D" id="3.90.1150.10">
    <property type="entry name" value="Aspartate Aminotransferase, domain 1"/>
    <property type="match status" value="1"/>
</dbReference>
<organism evidence="4 5">
    <name type="scientific">Amycolatopsis speibonae</name>
    <dbReference type="NCBI Taxonomy" id="1450224"/>
    <lineage>
        <taxon>Bacteria</taxon>
        <taxon>Bacillati</taxon>
        <taxon>Actinomycetota</taxon>
        <taxon>Actinomycetes</taxon>
        <taxon>Pseudonocardiales</taxon>
        <taxon>Pseudonocardiaceae</taxon>
        <taxon>Amycolatopsis</taxon>
    </lineage>
</organism>
<keyword evidence="3" id="KW-0663">Pyridoxal phosphate</keyword>
<dbReference type="Pfam" id="PF01041">
    <property type="entry name" value="DegT_DnrJ_EryC1"/>
    <property type="match status" value="1"/>
</dbReference>
<dbReference type="RefSeq" id="WP_378245129.1">
    <property type="nucleotide sequence ID" value="NZ_JBHRWK010000079.1"/>
</dbReference>
<dbReference type="Proteomes" id="UP001595645">
    <property type="component" value="Unassembled WGS sequence"/>
</dbReference>
<name>A0ABV7PAF0_9PSEU</name>
<evidence type="ECO:0000313" key="4">
    <source>
        <dbReference type="EMBL" id="MFC3455058.1"/>
    </source>
</evidence>
<sequence>MLVNEAAETVKPRYQIPSARRGSVVDEEEFTVLRTVLQNDLALTAGPWRDRFETQFAAYTGSRYALSVTSGTVALEIAIRLLDLQPGDEVIATTQTFQASIQPLLDSPALVRFCDIDPETLNLDARKFEALITSRTRAVILVHYGGNPADMAEICAVAARHDVLVIEDCAHALGSGYRGRRPGSLGDIGTFSFHSSKNITTLGEGGMITFDRDDWAVRVDRIRSNEVDMVSGPVSGILGSPPETLPWMKFSEAVYRESFTGIHGAGTNATLSEVACAVGTVQMRKLPALVRRRREIAAKLDEVLGGYPQIRLPLVEPGNEHSYHLYTFFVTEGDDARHALVRALDHRGVEIQLRYFPLHLTPEWQSRGHGPGECPTAERIWFSEHMNLPCHPNLTDTQVALLCSALRSSLNEVFGRRAVLSHS</sequence>
<comment type="cofactor">
    <cofactor evidence="1">
        <name>pyridoxal 5'-phosphate</name>
        <dbReference type="ChEBI" id="CHEBI:597326"/>
    </cofactor>
</comment>
<dbReference type="PANTHER" id="PTHR30244">
    <property type="entry name" value="TRANSAMINASE"/>
    <property type="match status" value="1"/>
</dbReference>
<dbReference type="GO" id="GO:0008483">
    <property type="term" value="F:transaminase activity"/>
    <property type="evidence" value="ECO:0007669"/>
    <property type="project" value="UniProtKB-KW"/>
</dbReference>
<comment type="caution">
    <text evidence="4">The sequence shown here is derived from an EMBL/GenBank/DDBJ whole genome shotgun (WGS) entry which is preliminary data.</text>
</comment>
<gene>
    <name evidence="4" type="ORF">ACFOSH_36965</name>
</gene>
<dbReference type="PIRSF" id="PIRSF000390">
    <property type="entry name" value="PLP_StrS"/>
    <property type="match status" value="1"/>
</dbReference>
<evidence type="ECO:0000256" key="3">
    <source>
        <dbReference type="RuleBase" id="RU004508"/>
    </source>
</evidence>
<evidence type="ECO:0000256" key="1">
    <source>
        <dbReference type="ARBA" id="ARBA00001933"/>
    </source>
</evidence>
<proteinExistence type="inferred from homology"/>
<keyword evidence="4" id="KW-0032">Aminotransferase</keyword>
<evidence type="ECO:0000256" key="2">
    <source>
        <dbReference type="ARBA" id="ARBA00023194"/>
    </source>
</evidence>
<dbReference type="InterPro" id="IPR015422">
    <property type="entry name" value="PyrdxlP-dep_Trfase_small"/>
</dbReference>
<dbReference type="EMBL" id="JBHRWK010000079">
    <property type="protein sequence ID" value="MFC3455058.1"/>
    <property type="molecule type" value="Genomic_DNA"/>
</dbReference>
<accession>A0ABV7PAF0</accession>
<keyword evidence="2" id="KW-0045">Antibiotic biosynthesis</keyword>
<dbReference type="CDD" id="cd00616">
    <property type="entry name" value="AHBA_syn"/>
    <property type="match status" value="1"/>
</dbReference>
<keyword evidence="4" id="KW-0808">Transferase</keyword>
<dbReference type="InterPro" id="IPR000653">
    <property type="entry name" value="DegT/StrS_aminotransferase"/>
</dbReference>
<keyword evidence="5" id="KW-1185">Reference proteome</keyword>
<dbReference type="SUPFAM" id="SSF53383">
    <property type="entry name" value="PLP-dependent transferases"/>
    <property type="match status" value="1"/>
</dbReference>
<dbReference type="InterPro" id="IPR015424">
    <property type="entry name" value="PyrdxlP-dep_Trfase"/>
</dbReference>
<comment type="similarity">
    <text evidence="3">Belongs to the DegT/DnrJ/EryC1 family.</text>
</comment>
<evidence type="ECO:0000313" key="5">
    <source>
        <dbReference type="Proteomes" id="UP001595645"/>
    </source>
</evidence>
<protein>
    <submittedName>
        <fullName evidence="4">DegT/DnrJ/EryC1/StrS family aminotransferase</fullName>
    </submittedName>
</protein>